<reference evidence="4 5" key="2">
    <citation type="journal article" date="2024" name="Int. J. Syst. Evol. Microbiol.">
        <title>Promethearchaeum syntrophicum gen. nov., sp. nov., an anaerobic, obligately syntrophic archaeon, the first isolate of the lineage 'Asgard' archaea, and proposal of the new archaeal phylum Promethearchaeota phyl. nov. and kingdom Promethearchaeati regn. nov.</title>
        <authorList>
            <person name="Imachi H."/>
            <person name="Nobu M.K."/>
            <person name="Kato S."/>
            <person name="Takaki Y."/>
            <person name="Miyazaki M."/>
            <person name="Miyata M."/>
            <person name="Ogawara M."/>
            <person name="Saito Y."/>
            <person name="Sakai S."/>
            <person name="Tahara Y.O."/>
            <person name="Takano Y."/>
            <person name="Tasumi E."/>
            <person name="Uematsu K."/>
            <person name="Yoshimura T."/>
            <person name="Itoh T."/>
            <person name="Ohkuma M."/>
            <person name="Takai K."/>
        </authorList>
    </citation>
    <scope>NUCLEOTIDE SEQUENCE [LARGE SCALE GENOMIC DNA]</scope>
    <source>
        <strain evidence="4 5">MK-D1</strain>
    </source>
</reference>
<dbReference type="Proteomes" id="UP000321408">
    <property type="component" value="Chromosome"/>
</dbReference>
<dbReference type="InterPro" id="IPR051626">
    <property type="entry name" value="Oxidoreductase_gamma_subunit"/>
</dbReference>
<protein>
    <recommendedName>
        <fullName evidence="1">pyruvate synthase</fullName>
        <ecNumber evidence="1">1.2.7.1</ecNumber>
    </recommendedName>
</protein>
<dbReference type="KEGG" id="psyt:DSAG12_00255"/>
<dbReference type="GO" id="GO:0019164">
    <property type="term" value="F:pyruvate synthase activity"/>
    <property type="evidence" value="ECO:0007669"/>
    <property type="project" value="UniProtKB-EC"/>
</dbReference>
<dbReference type="InterPro" id="IPR011894">
    <property type="entry name" value="PorC_KorC"/>
</dbReference>
<dbReference type="InterPro" id="IPR019752">
    <property type="entry name" value="Pyrv/ketoisovalerate_OxRed_cat"/>
</dbReference>
<dbReference type="AlphaFoldDB" id="A0A5B9D5U9"/>
<dbReference type="PANTHER" id="PTHR43366">
    <property type="entry name" value="PYRUVATE SYNTHASE SUBUNIT PORC"/>
    <property type="match status" value="1"/>
</dbReference>
<sequence length="195" mass="21376">MIEIIIYGRGGMGAVTAGKILAEAAILSNNYPEVSAFPSFGTERRGAPVMAFCRISDEPIWTRAQIQQADYVIVLDETVFGNHVIDRIKTGGALILNTWKCPEDVRNMYDFGDRKITIVTADLTQIAFDLKLLNRENQPIVNTSVLGVIAKSSIKITLDDAKNAIENKFGKSTKTDLNVKAANMAAEQALVEEVK</sequence>
<evidence type="ECO:0000256" key="2">
    <source>
        <dbReference type="ARBA" id="ARBA00023002"/>
    </source>
</evidence>
<dbReference type="Gene3D" id="3.40.920.10">
    <property type="entry name" value="Pyruvate-ferredoxin oxidoreductase, PFOR, domain III"/>
    <property type="match status" value="1"/>
</dbReference>
<dbReference type="NCBIfam" id="TIGR02175">
    <property type="entry name" value="PorC_KorC"/>
    <property type="match status" value="1"/>
</dbReference>
<dbReference type="SUPFAM" id="SSF53323">
    <property type="entry name" value="Pyruvate-ferredoxin oxidoreductase, PFOR, domain III"/>
    <property type="match status" value="1"/>
</dbReference>
<keyword evidence="5" id="KW-1185">Reference proteome</keyword>
<dbReference type="PANTHER" id="PTHR43366:SF1">
    <property type="entry name" value="PYRUVATE SYNTHASE SUBUNIT PORC"/>
    <property type="match status" value="1"/>
</dbReference>
<dbReference type="InterPro" id="IPR002869">
    <property type="entry name" value="Pyrv_flavodox_OxRed_cen"/>
</dbReference>
<gene>
    <name evidence="4" type="ORF">DSAG12_00255</name>
</gene>
<reference evidence="4 5" key="1">
    <citation type="journal article" date="2020" name="Nature">
        <title>Isolation of an archaeon at the prokaryote-eukaryote interface.</title>
        <authorList>
            <person name="Imachi H."/>
            <person name="Nobu M.K."/>
            <person name="Nakahara N."/>
            <person name="Morono Y."/>
            <person name="Ogawara M."/>
            <person name="Takaki Y."/>
            <person name="Takano Y."/>
            <person name="Uematsu K."/>
            <person name="Ikuta T."/>
            <person name="Ito M."/>
            <person name="Matsui Y."/>
            <person name="Miyazaki M."/>
            <person name="Murata K."/>
            <person name="Saito Y."/>
            <person name="Sakai S."/>
            <person name="Song C."/>
            <person name="Tasumi E."/>
            <person name="Yamanaka Y."/>
            <person name="Yamaguchi T."/>
            <person name="Kamagata Y."/>
            <person name="Tamaki H."/>
            <person name="Takai K."/>
        </authorList>
    </citation>
    <scope>NUCLEOTIDE SEQUENCE [LARGE SCALE GENOMIC DNA]</scope>
    <source>
        <strain evidence="4 5">MK-D1</strain>
    </source>
</reference>
<dbReference type="Pfam" id="PF01558">
    <property type="entry name" value="POR"/>
    <property type="match status" value="1"/>
</dbReference>
<dbReference type="EC" id="1.2.7.1" evidence="1"/>
<proteinExistence type="predicted"/>
<evidence type="ECO:0000256" key="3">
    <source>
        <dbReference type="ARBA" id="ARBA00049357"/>
    </source>
</evidence>
<organism evidence="4 5">
    <name type="scientific">Promethearchaeum syntrophicum</name>
    <dbReference type="NCBI Taxonomy" id="2594042"/>
    <lineage>
        <taxon>Archaea</taxon>
        <taxon>Promethearchaeati</taxon>
        <taxon>Promethearchaeota</taxon>
        <taxon>Promethearchaeia</taxon>
        <taxon>Promethearchaeales</taxon>
        <taxon>Promethearchaeaceae</taxon>
        <taxon>Promethearchaeum</taxon>
    </lineage>
</organism>
<accession>A0A5B9D5U9</accession>
<comment type="catalytic activity">
    <reaction evidence="3">
        <text>2 oxidized [2Fe-2S]-[ferredoxin] + pyruvate + CoA = 2 reduced [2Fe-2S]-[ferredoxin] + acetyl-CoA + CO2 + H(+)</text>
        <dbReference type="Rhea" id="RHEA:12765"/>
        <dbReference type="Rhea" id="RHEA-COMP:10000"/>
        <dbReference type="Rhea" id="RHEA-COMP:10001"/>
        <dbReference type="ChEBI" id="CHEBI:15361"/>
        <dbReference type="ChEBI" id="CHEBI:15378"/>
        <dbReference type="ChEBI" id="CHEBI:16526"/>
        <dbReference type="ChEBI" id="CHEBI:33737"/>
        <dbReference type="ChEBI" id="CHEBI:33738"/>
        <dbReference type="ChEBI" id="CHEBI:57287"/>
        <dbReference type="ChEBI" id="CHEBI:57288"/>
        <dbReference type="EC" id="1.2.7.1"/>
    </reaction>
</comment>
<keyword evidence="2" id="KW-0560">Oxidoreductase</keyword>
<evidence type="ECO:0000313" key="4">
    <source>
        <dbReference type="EMBL" id="QEE14442.2"/>
    </source>
</evidence>
<evidence type="ECO:0000256" key="1">
    <source>
        <dbReference type="ARBA" id="ARBA00012822"/>
    </source>
</evidence>
<name>A0A5B9D5U9_9ARCH</name>
<evidence type="ECO:0000313" key="5">
    <source>
        <dbReference type="Proteomes" id="UP000321408"/>
    </source>
</evidence>
<dbReference type="EMBL" id="CP042905">
    <property type="protein sequence ID" value="QEE14442.2"/>
    <property type="molecule type" value="Genomic_DNA"/>
</dbReference>